<dbReference type="Proteomes" id="UP000507222">
    <property type="component" value="Unassembled WGS sequence"/>
</dbReference>
<dbReference type="GO" id="GO:0016121">
    <property type="term" value="P:carotene catabolic process"/>
    <property type="evidence" value="ECO:0007669"/>
    <property type="project" value="TreeGrafter"/>
</dbReference>
<name>A0A6J5TTL6_PRUAR</name>
<dbReference type="Pfam" id="PF03055">
    <property type="entry name" value="RPE65"/>
    <property type="match status" value="1"/>
</dbReference>
<evidence type="ECO:0000313" key="6">
    <source>
        <dbReference type="EMBL" id="CAB4266487.1"/>
    </source>
</evidence>
<organism evidence="6 7">
    <name type="scientific">Prunus armeniaca</name>
    <name type="common">Apricot</name>
    <name type="synonym">Armeniaca vulgaris</name>
    <dbReference type="NCBI Taxonomy" id="36596"/>
    <lineage>
        <taxon>Eukaryota</taxon>
        <taxon>Viridiplantae</taxon>
        <taxon>Streptophyta</taxon>
        <taxon>Embryophyta</taxon>
        <taxon>Tracheophyta</taxon>
        <taxon>Spermatophyta</taxon>
        <taxon>Magnoliopsida</taxon>
        <taxon>eudicotyledons</taxon>
        <taxon>Gunneridae</taxon>
        <taxon>Pentapetalae</taxon>
        <taxon>rosids</taxon>
        <taxon>fabids</taxon>
        <taxon>Rosales</taxon>
        <taxon>Rosaceae</taxon>
        <taxon>Amygdaloideae</taxon>
        <taxon>Amygdaleae</taxon>
        <taxon>Prunus</taxon>
    </lineage>
</organism>
<protein>
    <recommendedName>
        <fullName evidence="8">Carotenoid oxygenase</fullName>
    </recommendedName>
</protein>
<keyword evidence="2 5" id="KW-0479">Metal-binding</keyword>
<evidence type="ECO:0000256" key="2">
    <source>
        <dbReference type="ARBA" id="ARBA00022723"/>
    </source>
</evidence>
<sequence>MELFKHEWRLNMNTGKVRERFLTGKEFSMDFPMINGAFSGVKNRYGYTQVVDSIASSTSGMLKYGGLAKLHFEEPADVSSRNESQLEVESHMFEEKSFCSGAAFVPKQGGLEEDDGWAITFVHNEDTNISQVYVIDTKKFSDEPVARITLPCRVPYGFHGAFMPMS</sequence>
<evidence type="ECO:0008006" key="8">
    <source>
        <dbReference type="Google" id="ProtNLM"/>
    </source>
</evidence>
<keyword evidence="3" id="KW-0223">Dioxygenase</keyword>
<evidence type="ECO:0000256" key="3">
    <source>
        <dbReference type="ARBA" id="ARBA00022964"/>
    </source>
</evidence>
<dbReference type="AlphaFoldDB" id="A0A6J5TTL6"/>
<dbReference type="GO" id="GO:0009570">
    <property type="term" value="C:chloroplast stroma"/>
    <property type="evidence" value="ECO:0007669"/>
    <property type="project" value="TreeGrafter"/>
</dbReference>
<gene>
    <name evidence="6" type="ORF">CURHAP_LOCUS8809</name>
</gene>
<keyword evidence="4 5" id="KW-0408">Iron</keyword>
<evidence type="ECO:0000256" key="1">
    <source>
        <dbReference type="ARBA" id="ARBA00006787"/>
    </source>
</evidence>
<dbReference type="EMBL" id="CAEKDK010000001">
    <property type="protein sequence ID" value="CAB4266487.1"/>
    <property type="molecule type" value="Genomic_DNA"/>
</dbReference>
<dbReference type="InterPro" id="IPR004294">
    <property type="entry name" value="Carotenoid_Oase"/>
</dbReference>
<feature type="binding site" evidence="5">
    <location>
        <position position="159"/>
    </location>
    <ligand>
        <name>Fe cation</name>
        <dbReference type="ChEBI" id="CHEBI:24875"/>
        <note>catalytic</note>
    </ligand>
</feature>
<comment type="cofactor">
    <cofactor evidence="5">
        <name>Fe(2+)</name>
        <dbReference type="ChEBI" id="CHEBI:29033"/>
    </cofactor>
    <text evidence="5">Binds 1 Fe(2+) ion per subunit.</text>
</comment>
<evidence type="ECO:0000256" key="5">
    <source>
        <dbReference type="PIRSR" id="PIRSR604294-1"/>
    </source>
</evidence>
<reference evidence="6 7" key="1">
    <citation type="submission" date="2020-05" db="EMBL/GenBank/DDBJ databases">
        <authorList>
            <person name="Campoy J."/>
            <person name="Schneeberger K."/>
            <person name="Spophaly S."/>
        </authorList>
    </citation>
    <scope>NUCLEOTIDE SEQUENCE [LARGE SCALE GENOMIC DNA]</scope>
    <source>
        <strain evidence="6">PruArmRojPasFocal</strain>
    </source>
</reference>
<accession>A0A6J5TTL6</accession>
<keyword evidence="3" id="KW-0560">Oxidoreductase</keyword>
<evidence type="ECO:0000256" key="4">
    <source>
        <dbReference type="ARBA" id="ARBA00023004"/>
    </source>
</evidence>
<proteinExistence type="inferred from homology"/>
<evidence type="ECO:0000313" key="7">
    <source>
        <dbReference type="Proteomes" id="UP000507222"/>
    </source>
</evidence>
<dbReference type="PANTHER" id="PTHR10543">
    <property type="entry name" value="BETA-CAROTENE DIOXYGENASE"/>
    <property type="match status" value="1"/>
</dbReference>
<comment type="similarity">
    <text evidence="1">Belongs to the carotenoid oxygenase family.</text>
</comment>
<dbReference type="PANTHER" id="PTHR10543:SF142">
    <property type="entry name" value="OS06G0162550 PROTEIN"/>
    <property type="match status" value="1"/>
</dbReference>
<dbReference type="GO" id="GO:0046872">
    <property type="term" value="F:metal ion binding"/>
    <property type="evidence" value="ECO:0007669"/>
    <property type="project" value="UniProtKB-KW"/>
</dbReference>
<dbReference type="GO" id="GO:0010436">
    <property type="term" value="F:carotenoid dioxygenase activity"/>
    <property type="evidence" value="ECO:0007669"/>
    <property type="project" value="TreeGrafter"/>
</dbReference>